<organism evidence="2 3">
    <name type="scientific">Limnochorda pilosa</name>
    <dbReference type="NCBI Taxonomy" id="1555112"/>
    <lineage>
        <taxon>Bacteria</taxon>
        <taxon>Bacillati</taxon>
        <taxon>Bacillota</taxon>
        <taxon>Limnochordia</taxon>
        <taxon>Limnochordales</taxon>
        <taxon>Limnochordaceae</taxon>
        <taxon>Limnochorda</taxon>
    </lineage>
</organism>
<sequence>MGHSSYHKLPRELTHEEEQILQRLLTAVEFPGRPTLLEQAARARVSGECTCGCRSIELRVPDSVRKAEVKRRIPVEAEAEDQDHRTMHCLLHVVDGWIAELEIYRDDSKAIGRLPAPERLCVMSLDEDV</sequence>
<evidence type="ECO:0000259" key="1">
    <source>
        <dbReference type="Pfam" id="PF22480"/>
    </source>
</evidence>
<reference evidence="3" key="1">
    <citation type="submission" date="2015-07" db="EMBL/GenBank/DDBJ databases">
        <title>Complete genome sequence and phylogenetic analysis of Limnochorda pilosa.</title>
        <authorList>
            <person name="Watanabe M."/>
            <person name="Kojima H."/>
            <person name="Fukui M."/>
        </authorList>
    </citation>
    <scope>NUCLEOTIDE SEQUENCE [LARGE SCALE GENOMIC DNA]</scope>
    <source>
        <strain evidence="3">HC45</strain>
    </source>
</reference>
<dbReference type="InterPro" id="IPR054253">
    <property type="entry name" value="DUF6984"/>
</dbReference>
<proteinExistence type="predicted"/>
<keyword evidence="3" id="KW-1185">Reference proteome</keyword>
<dbReference type="STRING" id="1555112.LIP_0503"/>
<name>A0A0K2SGZ2_LIMPI</name>
<protein>
    <recommendedName>
        <fullName evidence="1">DUF6984 domain-containing protein</fullName>
    </recommendedName>
</protein>
<accession>A0A0K2SGZ2</accession>
<evidence type="ECO:0000313" key="2">
    <source>
        <dbReference type="EMBL" id="BAS26360.1"/>
    </source>
</evidence>
<dbReference type="Pfam" id="PF22480">
    <property type="entry name" value="DUF6984"/>
    <property type="match status" value="1"/>
</dbReference>
<evidence type="ECO:0000313" key="3">
    <source>
        <dbReference type="Proteomes" id="UP000065807"/>
    </source>
</evidence>
<dbReference type="EMBL" id="AP014924">
    <property type="protein sequence ID" value="BAS26360.1"/>
    <property type="molecule type" value="Genomic_DNA"/>
</dbReference>
<dbReference type="KEGG" id="lpil:LIP_0503"/>
<gene>
    <name evidence="2" type="ORF">LIP_0503</name>
</gene>
<dbReference type="Proteomes" id="UP000065807">
    <property type="component" value="Chromosome"/>
</dbReference>
<feature type="domain" description="DUF6984" evidence="1">
    <location>
        <begin position="11"/>
        <end position="115"/>
    </location>
</feature>
<reference evidence="3" key="2">
    <citation type="journal article" date="2016" name="Int. J. Syst. Evol. Microbiol.">
        <title>Complete genome sequence and cell structure of Limnochorda pilosa, a Gram-negative spore-former within the phylum Firmicutes.</title>
        <authorList>
            <person name="Watanabe M."/>
            <person name="Kojima H."/>
            <person name="Fukui M."/>
        </authorList>
    </citation>
    <scope>NUCLEOTIDE SEQUENCE [LARGE SCALE GENOMIC DNA]</scope>
    <source>
        <strain evidence="3">HC45</strain>
    </source>
</reference>
<dbReference type="AlphaFoldDB" id="A0A0K2SGZ2"/>
<dbReference type="RefSeq" id="WP_068133836.1">
    <property type="nucleotide sequence ID" value="NZ_AP014924.1"/>
</dbReference>